<evidence type="ECO:0000256" key="2">
    <source>
        <dbReference type="SAM" id="Phobius"/>
    </source>
</evidence>
<dbReference type="Proteomes" id="UP000295414">
    <property type="component" value="Unassembled WGS sequence"/>
</dbReference>
<feature type="chain" id="PRO_5020608959" evidence="3">
    <location>
        <begin position="23"/>
        <end position="558"/>
    </location>
</feature>
<dbReference type="PANTHER" id="PTHR40940">
    <property type="entry name" value="PROTEIN BATD-RELATED"/>
    <property type="match status" value="1"/>
</dbReference>
<feature type="region of interest" description="Disordered" evidence="1">
    <location>
        <begin position="379"/>
        <end position="415"/>
    </location>
</feature>
<protein>
    <submittedName>
        <fullName evidence="4">Oxygen tolerance protein BatD</fullName>
    </submittedName>
</protein>
<feature type="signal peptide" evidence="3">
    <location>
        <begin position="1"/>
        <end position="22"/>
    </location>
</feature>
<keyword evidence="2" id="KW-1133">Transmembrane helix</keyword>
<evidence type="ECO:0000313" key="4">
    <source>
        <dbReference type="EMBL" id="TCT24726.1"/>
    </source>
</evidence>
<dbReference type="RefSeq" id="WP_240311068.1">
    <property type="nucleotide sequence ID" value="NZ_MSZW01000043.1"/>
</dbReference>
<dbReference type="Pfam" id="PF13584">
    <property type="entry name" value="BatD"/>
    <property type="match status" value="1"/>
</dbReference>
<accession>A0A4R3N8Z3</accession>
<gene>
    <name evidence="4" type="ORF">EDC34_10365</name>
</gene>
<feature type="transmembrane region" description="Helical" evidence="2">
    <location>
        <begin position="424"/>
        <end position="445"/>
    </location>
</feature>
<keyword evidence="2" id="KW-0812">Transmembrane</keyword>
<keyword evidence="5" id="KW-1185">Reference proteome</keyword>
<proteinExistence type="predicted"/>
<dbReference type="EMBL" id="SMAP01000003">
    <property type="protein sequence ID" value="TCT24726.1"/>
    <property type="molecule type" value="Genomic_DNA"/>
</dbReference>
<name>A0A4R3N8Z3_9GAMM</name>
<organism evidence="4 5">
    <name type="scientific">Thermomonas haemolytica</name>
    <dbReference type="NCBI Taxonomy" id="141949"/>
    <lineage>
        <taxon>Bacteria</taxon>
        <taxon>Pseudomonadati</taxon>
        <taxon>Pseudomonadota</taxon>
        <taxon>Gammaproteobacteria</taxon>
        <taxon>Lysobacterales</taxon>
        <taxon>Lysobacteraceae</taxon>
        <taxon>Thermomonas</taxon>
    </lineage>
</organism>
<comment type="caution">
    <text evidence="4">The sequence shown here is derived from an EMBL/GenBank/DDBJ whole genome shotgun (WGS) entry which is preliminary data.</text>
</comment>
<evidence type="ECO:0000313" key="5">
    <source>
        <dbReference type="Proteomes" id="UP000295414"/>
    </source>
</evidence>
<sequence length="558" mass="58441">MIRHLAIGLLALLAAVALPAAAQTRAWLDRSEISDGETVALNIVTDQAVDQIDYAPLRAQFALGGQSVRRQFGWVNGQARRQAVFSVGLRPRGPGTWTVPSLRVGNATTAPLQLVVRAPTVQPATPNSDVFVETTVDAEHPYVQQTVGVTVRLNYAIPLLSGQLDLDPPAGASLQRVGEDIQYQRMLGGRRFEVLERHYLLIPERSGPLLLPGARLTAIRGAGFTGPLFEDDRTPVAAAAPARLLQVRPIPADAPSPWLPLHAVQLRYLRAPTQAFAGAAATVEVELEAEGATAAQAPALEWPATPGVQVFPEPAQVQERFVDGRPRVSVRRVFALVPQQPGALSLPGPQLAWWDADAGRAQRATLPPLRLQVAPGNAATVSAGDGAAPAASPTAPAAPRAPSPAAGPQAKGRPAIHRDAGDALALWLWGGVLALALLAAGMAGVRRWRARRARGSAPAAQTAAAPALSTALASGDLSAIARALTAGAGVAGEDLDAVCARLDDPAQVQAVRALQAARWGGGAPETALRALRQAFAAGPRWRTQARRAQVALPPLYPE</sequence>
<reference evidence="4 5" key="1">
    <citation type="submission" date="2019-03" db="EMBL/GenBank/DDBJ databases">
        <title>Genomic Encyclopedia of Type Strains, Phase IV (KMG-IV): sequencing the most valuable type-strain genomes for metagenomic binning, comparative biology and taxonomic classification.</title>
        <authorList>
            <person name="Goeker M."/>
        </authorList>
    </citation>
    <scope>NUCLEOTIDE SEQUENCE [LARGE SCALE GENOMIC DNA]</scope>
    <source>
        <strain evidence="4 5">DSM 13605</strain>
    </source>
</reference>
<evidence type="ECO:0000256" key="3">
    <source>
        <dbReference type="SAM" id="SignalP"/>
    </source>
</evidence>
<keyword evidence="3" id="KW-0732">Signal</keyword>
<evidence type="ECO:0000256" key="1">
    <source>
        <dbReference type="SAM" id="MobiDB-lite"/>
    </source>
</evidence>
<dbReference type="AlphaFoldDB" id="A0A4R3N8Z3"/>
<dbReference type="InterPro" id="IPR025738">
    <property type="entry name" value="BatD"/>
</dbReference>
<keyword evidence="2" id="KW-0472">Membrane</keyword>
<feature type="compositionally biased region" description="Low complexity" evidence="1">
    <location>
        <begin position="379"/>
        <end position="410"/>
    </location>
</feature>
<dbReference type="PANTHER" id="PTHR40940:SF1">
    <property type="entry name" value="PROTEIN BATD"/>
    <property type="match status" value="1"/>
</dbReference>